<dbReference type="Proteomes" id="UP000184436">
    <property type="component" value="Unassembled WGS sequence"/>
</dbReference>
<evidence type="ECO:0000313" key="1">
    <source>
        <dbReference type="EMBL" id="SHF53204.1"/>
    </source>
</evidence>
<dbReference type="EMBL" id="FQVD01000024">
    <property type="protein sequence ID" value="SHF53204.1"/>
    <property type="molecule type" value="Genomic_DNA"/>
</dbReference>
<proteinExistence type="predicted"/>
<dbReference type="AlphaFoldDB" id="A0A1M5CEK5"/>
<dbReference type="RefSeq" id="WP_025076566.1">
    <property type="nucleotide sequence ID" value="NZ_FQVD01000024.1"/>
</dbReference>
<gene>
    <name evidence="1" type="ORF">SAMN05444349_12411</name>
</gene>
<evidence type="ECO:0000313" key="2">
    <source>
        <dbReference type="Proteomes" id="UP000184436"/>
    </source>
</evidence>
<name>A0A1M5CEK5_9BACE</name>
<accession>A0A1M5CEK5</accession>
<dbReference type="STRING" id="871325.SAMN05444349_12411"/>
<reference evidence="1 2" key="1">
    <citation type="submission" date="2016-11" db="EMBL/GenBank/DDBJ databases">
        <authorList>
            <person name="Jaros S."/>
            <person name="Januszkiewicz K."/>
            <person name="Wedrychowicz H."/>
        </authorList>
    </citation>
    <scope>NUCLEOTIDE SEQUENCE [LARGE SCALE GENOMIC DNA]</scope>
    <source>
        <strain evidence="1 2">DSM 26883</strain>
    </source>
</reference>
<sequence>MIKTVKLSDSSVMKELMENIPVATNGNKGLMPVITEFVPYKRFINLKEGDTISLDYSYGQINITSSSKGFSAIILLSAGHVNIIKQLNYELMTTVKDTVGKVNVYKAEEYKTEIQNKTDHEFLFNISYLGK</sequence>
<organism evidence="1 2">
    <name type="scientific">Bacteroides faecichinchillae</name>
    <dbReference type="NCBI Taxonomy" id="871325"/>
    <lineage>
        <taxon>Bacteria</taxon>
        <taxon>Pseudomonadati</taxon>
        <taxon>Bacteroidota</taxon>
        <taxon>Bacteroidia</taxon>
        <taxon>Bacteroidales</taxon>
        <taxon>Bacteroidaceae</taxon>
        <taxon>Bacteroides</taxon>
    </lineage>
</organism>
<protein>
    <submittedName>
        <fullName evidence="1">Uncharacterized protein</fullName>
    </submittedName>
</protein>
<keyword evidence="2" id="KW-1185">Reference proteome</keyword>